<dbReference type="Proteomes" id="UP000645612">
    <property type="component" value="Unassembled WGS sequence"/>
</dbReference>
<organism evidence="1 2">
    <name type="scientific">Burkholderia cepacia</name>
    <name type="common">Pseudomonas cepacia</name>
    <dbReference type="NCBI Taxonomy" id="292"/>
    <lineage>
        <taxon>Bacteria</taxon>
        <taxon>Pseudomonadati</taxon>
        <taxon>Pseudomonadota</taxon>
        <taxon>Betaproteobacteria</taxon>
        <taxon>Burkholderiales</taxon>
        <taxon>Burkholderiaceae</taxon>
        <taxon>Burkholderia</taxon>
        <taxon>Burkholderia cepacia complex</taxon>
    </lineage>
</organism>
<proteinExistence type="predicted"/>
<sequence length="217" mass="24824">MTLFAAQPRKRIARHPVFPRIEKSFFSIPQMIVQYRSDIRQPAKRGGLRKIEIGSNALNTVLYRCLPFKGGRVLEQALGFWYFICQSMGCRQFWCTCSGIEGKRTPIHAEVMDVFWGGTSILRAGFHEAIFRADSVYFFDAEVALNRRFRRITVLLTEKIVRLAYQWNRFTTSPAIVSHFEWLACGTRTAGWPGPATGPALRCPAVRASCARRRNTE</sequence>
<evidence type="ECO:0000313" key="2">
    <source>
        <dbReference type="Proteomes" id="UP000645612"/>
    </source>
</evidence>
<name>A0A8I1AUK3_BURCE</name>
<accession>A0A8I1AUK3</accession>
<reference evidence="1" key="1">
    <citation type="submission" date="2020-12" db="EMBL/GenBank/DDBJ databases">
        <title>Burkholderia cepacia complex in Mexico.</title>
        <authorList>
            <person name="Estrada P."/>
        </authorList>
    </citation>
    <scope>NUCLEOTIDE SEQUENCE</scope>
    <source>
        <strain evidence="1">871</strain>
    </source>
</reference>
<comment type="caution">
    <text evidence="1">The sequence shown here is derived from an EMBL/GenBank/DDBJ whole genome shotgun (WGS) entry which is preliminary data.</text>
</comment>
<gene>
    <name evidence="1" type="ORF">JAO13_12610</name>
</gene>
<evidence type="ECO:0000313" key="1">
    <source>
        <dbReference type="EMBL" id="MBH9697281.1"/>
    </source>
</evidence>
<protein>
    <submittedName>
        <fullName evidence="1">Uncharacterized protein</fullName>
    </submittedName>
</protein>
<dbReference type="RefSeq" id="WP_176130358.1">
    <property type="nucleotide sequence ID" value="NZ_CADDZZ010000007.1"/>
</dbReference>
<dbReference type="EMBL" id="JAEDXG010000010">
    <property type="protein sequence ID" value="MBH9697281.1"/>
    <property type="molecule type" value="Genomic_DNA"/>
</dbReference>
<dbReference type="AlphaFoldDB" id="A0A8I1AUK3"/>